<proteinExistence type="predicted"/>
<sequence length="128" mass="14341">MVDPFTFLNPPWLRSLALRLRGGPASDSCQERVNLPEGSLWSRRLRGPSRKLVCEEGQVWLTCEGDPHDHVLVAGDTLEVHAGHVVVQALRASRFNLSDCRTGSAREEGTPSRKPWVDSTRGLDYLHR</sequence>
<comment type="caution">
    <text evidence="2">The sequence shown here is derived from an EMBL/GenBank/DDBJ whole genome shotgun (WGS) entry which is preliminary data.</text>
</comment>
<keyword evidence="3" id="KW-1185">Reference proteome</keyword>
<dbReference type="Proteomes" id="UP000537825">
    <property type="component" value="Unassembled WGS sequence"/>
</dbReference>
<evidence type="ECO:0000256" key="1">
    <source>
        <dbReference type="SAM" id="MobiDB-lite"/>
    </source>
</evidence>
<evidence type="ECO:0000313" key="2">
    <source>
        <dbReference type="EMBL" id="NBC43302.1"/>
    </source>
</evidence>
<dbReference type="RefSeq" id="WP_139915262.1">
    <property type="nucleotide sequence ID" value="NZ_CBCSLE010000017.1"/>
</dbReference>
<evidence type="ECO:0000313" key="3">
    <source>
        <dbReference type="Proteomes" id="UP000537825"/>
    </source>
</evidence>
<dbReference type="AlphaFoldDB" id="A0A7X4YFC7"/>
<accession>A0A7X4YFC7</accession>
<dbReference type="InterPro" id="IPR021317">
    <property type="entry name" value="DUF2917"/>
</dbReference>
<organism evidence="2 3">
    <name type="scientific">Corallococcus exiguus</name>
    <dbReference type="NCBI Taxonomy" id="83462"/>
    <lineage>
        <taxon>Bacteria</taxon>
        <taxon>Pseudomonadati</taxon>
        <taxon>Myxococcota</taxon>
        <taxon>Myxococcia</taxon>
        <taxon>Myxococcales</taxon>
        <taxon>Cystobacterineae</taxon>
        <taxon>Myxococcaceae</taxon>
        <taxon>Corallococcus</taxon>
    </lineage>
</organism>
<protein>
    <submittedName>
        <fullName evidence="2">DUF2917 domain-containing protein</fullName>
    </submittedName>
</protein>
<name>A0A7X4YFC7_9BACT</name>
<reference evidence="2 3" key="1">
    <citation type="submission" date="2020-01" db="EMBL/GenBank/DDBJ databases">
        <title>The draft genome sequence of Corallococcus exiguus DSM 14696.</title>
        <authorList>
            <person name="Zhang X."/>
            <person name="Zhu H."/>
        </authorList>
    </citation>
    <scope>NUCLEOTIDE SEQUENCE [LARGE SCALE GENOMIC DNA]</scope>
    <source>
        <strain evidence="2 3">DSM 14696</strain>
    </source>
</reference>
<dbReference type="EMBL" id="JAAAPK010000007">
    <property type="protein sequence ID" value="NBC43302.1"/>
    <property type="molecule type" value="Genomic_DNA"/>
</dbReference>
<feature type="region of interest" description="Disordered" evidence="1">
    <location>
        <begin position="101"/>
        <end position="128"/>
    </location>
</feature>
<gene>
    <name evidence="2" type="ORF">GTZ93_26210</name>
</gene>
<dbReference type="Pfam" id="PF11142">
    <property type="entry name" value="DUF2917"/>
    <property type="match status" value="1"/>
</dbReference>